<evidence type="ECO:0000313" key="3">
    <source>
        <dbReference type="EMBL" id="MBB6125379.1"/>
    </source>
</evidence>
<dbReference type="InterPro" id="IPR050639">
    <property type="entry name" value="SSR_resolvase"/>
</dbReference>
<dbReference type="InterPro" id="IPR038109">
    <property type="entry name" value="DNA_bind_recomb_sf"/>
</dbReference>
<dbReference type="Proteomes" id="UP000552700">
    <property type="component" value="Unassembled WGS sequence"/>
</dbReference>
<dbReference type="GO" id="GO:0003677">
    <property type="term" value="F:DNA binding"/>
    <property type="evidence" value="ECO:0007669"/>
    <property type="project" value="InterPro"/>
</dbReference>
<dbReference type="SMART" id="SM00857">
    <property type="entry name" value="Resolvase"/>
    <property type="match status" value="1"/>
</dbReference>
<evidence type="ECO:0000259" key="2">
    <source>
        <dbReference type="PROSITE" id="PS51737"/>
    </source>
</evidence>
<evidence type="ECO:0000313" key="4">
    <source>
        <dbReference type="Proteomes" id="UP000552700"/>
    </source>
</evidence>
<comment type="caution">
    <text evidence="3">The sequence shown here is derived from an EMBL/GenBank/DDBJ whole genome shotgun (WGS) entry which is preliminary data.</text>
</comment>
<dbReference type="Gene3D" id="3.40.50.1390">
    <property type="entry name" value="Resolvase, N-terminal catalytic domain"/>
    <property type="match status" value="1"/>
</dbReference>
<gene>
    <name evidence="3" type="ORF">FHS92_003140</name>
</gene>
<reference evidence="3 4" key="1">
    <citation type="submission" date="2020-08" db="EMBL/GenBank/DDBJ databases">
        <title>Genomic Encyclopedia of Type Strains, Phase IV (KMG-IV): sequencing the most valuable type-strain genomes for metagenomic binning, comparative biology and taxonomic classification.</title>
        <authorList>
            <person name="Goeker M."/>
        </authorList>
    </citation>
    <scope>NUCLEOTIDE SEQUENCE [LARGE SCALE GENOMIC DNA]</scope>
    <source>
        <strain evidence="3 4">DSM 102255</strain>
    </source>
</reference>
<accession>A0A841J2G9</accession>
<dbReference type="GO" id="GO:0000150">
    <property type="term" value="F:DNA strand exchange activity"/>
    <property type="evidence" value="ECO:0007669"/>
    <property type="project" value="InterPro"/>
</dbReference>
<dbReference type="CDD" id="cd00338">
    <property type="entry name" value="Ser_Recombinase"/>
    <property type="match status" value="1"/>
</dbReference>
<dbReference type="PANTHER" id="PTHR30461">
    <property type="entry name" value="DNA-INVERTASE FROM LAMBDOID PROPHAGE"/>
    <property type="match status" value="1"/>
</dbReference>
<dbReference type="PROSITE" id="PS51737">
    <property type="entry name" value="RECOMBINASE_DNA_BIND"/>
    <property type="match status" value="1"/>
</dbReference>
<dbReference type="PROSITE" id="PS51736">
    <property type="entry name" value="RECOMBINASES_3"/>
    <property type="match status" value="1"/>
</dbReference>
<proteinExistence type="predicted"/>
<organism evidence="3 4">
    <name type="scientific">Sphingobium subterraneum</name>
    <dbReference type="NCBI Taxonomy" id="627688"/>
    <lineage>
        <taxon>Bacteria</taxon>
        <taxon>Pseudomonadati</taxon>
        <taxon>Pseudomonadota</taxon>
        <taxon>Alphaproteobacteria</taxon>
        <taxon>Sphingomonadales</taxon>
        <taxon>Sphingomonadaceae</taxon>
        <taxon>Sphingobium</taxon>
    </lineage>
</organism>
<keyword evidence="4" id="KW-1185">Reference proteome</keyword>
<evidence type="ECO:0000259" key="1">
    <source>
        <dbReference type="PROSITE" id="PS51736"/>
    </source>
</evidence>
<dbReference type="EMBL" id="JACIJP010000006">
    <property type="protein sequence ID" value="MBB6125379.1"/>
    <property type="molecule type" value="Genomic_DNA"/>
</dbReference>
<sequence>MSTDHQRYSTENQADAIKVYAEKHGMVIVREYADEGKSGLNIGGRDAFGRMIDDVRNGVADFEVIIAYDITRWGRFQDADESASYEYICRRAGIPVLYCAEPFENDGTPTATIMKNVKRAMAALYSRDLSNKVFVGQCRLIGLGYRQGGAAGFGLRRLMVDDRGDPKAELAAGERKSLQTDRVILVPGPPEERAAVERIFRSFVELGRNEREIATALNRDGIVTDLGRPWTRGTVHQILTNEKYVGNNVFNKVSFKLKERRVRNPPEEWVRAKGAFKPLVEQSLFERAGAIIAARSQRLSDDEMLALLQTLFGELGMLSGLVIDEQDGLPSSSAYRSRFGSLLRVYALVGYRPRRDYRYVEINRALRRLYPAMVGAVLDGLAAAGGSVRQVPDTDLIWVNDEFSVSVVIARCKPTIAGSYRWRLRFDTALLPDVTVVVRMDVRNERALDYYLLPRIDVLSDHVRLAEDNGLALDGYRFADLDTLYSLATRVTIREAA</sequence>
<dbReference type="Pfam" id="PF00239">
    <property type="entry name" value="Resolvase"/>
    <property type="match status" value="1"/>
</dbReference>
<feature type="domain" description="Resolvase/invertase-type recombinase catalytic" evidence="1">
    <location>
        <begin position="1"/>
        <end position="144"/>
    </location>
</feature>
<dbReference type="InterPro" id="IPR036162">
    <property type="entry name" value="Resolvase-like_N_sf"/>
</dbReference>
<dbReference type="Gene3D" id="3.90.1750.20">
    <property type="entry name" value="Putative Large Serine Recombinase, Chain B, Domain 2"/>
    <property type="match status" value="1"/>
</dbReference>
<dbReference type="AlphaFoldDB" id="A0A841J2G9"/>
<name>A0A841J2G9_9SPHN</name>
<dbReference type="InterPro" id="IPR011109">
    <property type="entry name" value="DNA_bind_recombinase_dom"/>
</dbReference>
<protein>
    <submittedName>
        <fullName evidence="3">DNA invertase Pin-like site-specific DNA recombinase</fullName>
    </submittedName>
</protein>
<dbReference type="SUPFAM" id="SSF53041">
    <property type="entry name" value="Resolvase-like"/>
    <property type="match status" value="1"/>
</dbReference>
<feature type="domain" description="Recombinase" evidence="2">
    <location>
        <begin position="174"/>
        <end position="298"/>
    </location>
</feature>
<dbReference type="PANTHER" id="PTHR30461:SF23">
    <property type="entry name" value="DNA RECOMBINASE-RELATED"/>
    <property type="match status" value="1"/>
</dbReference>
<dbReference type="Pfam" id="PF07508">
    <property type="entry name" value="Recombinase"/>
    <property type="match status" value="1"/>
</dbReference>
<dbReference type="InterPro" id="IPR006119">
    <property type="entry name" value="Resolv_N"/>
</dbReference>